<protein>
    <submittedName>
        <fullName evidence="5">DEAD/DEAH box helicase</fullName>
    </submittedName>
</protein>
<keyword evidence="5" id="KW-0347">Helicase</keyword>
<dbReference type="SUPFAM" id="SSF52540">
    <property type="entry name" value="P-loop containing nucleoside triphosphate hydrolases"/>
    <property type="match status" value="1"/>
</dbReference>
<dbReference type="PANTHER" id="PTHR47957:SF3">
    <property type="entry name" value="ATP-DEPENDENT HELICASE HRQ1"/>
    <property type="match status" value="1"/>
</dbReference>
<reference evidence="5" key="1">
    <citation type="journal article" date="2020" name="ISME J.">
        <title>Gammaproteobacteria mediating utilization of methyl-, sulfur- and petroleum organic compounds in deep ocean hydrothermal plumes.</title>
        <authorList>
            <person name="Zhou Z."/>
            <person name="Liu Y."/>
            <person name="Pan J."/>
            <person name="Cron B.R."/>
            <person name="Toner B.M."/>
            <person name="Anantharaman K."/>
            <person name="Breier J.A."/>
            <person name="Dick G.J."/>
            <person name="Li M."/>
        </authorList>
    </citation>
    <scope>NUCLEOTIDE SEQUENCE</scope>
    <source>
        <strain evidence="5">SZUA-1435</strain>
    </source>
</reference>
<dbReference type="Proteomes" id="UP000605805">
    <property type="component" value="Unassembled WGS sequence"/>
</dbReference>
<dbReference type="Gene3D" id="3.40.50.300">
    <property type="entry name" value="P-loop containing nucleotide triphosphate hydrolases"/>
    <property type="match status" value="2"/>
</dbReference>
<dbReference type="GO" id="GO:0043138">
    <property type="term" value="F:3'-5' DNA helicase activity"/>
    <property type="evidence" value="ECO:0007669"/>
    <property type="project" value="TreeGrafter"/>
</dbReference>
<evidence type="ECO:0000256" key="2">
    <source>
        <dbReference type="ARBA" id="ARBA00022840"/>
    </source>
</evidence>
<dbReference type="PANTHER" id="PTHR47957">
    <property type="entry name" value="ATP-DEPENDENT HELICASE HRQ1"/>
    <property type="match status" value="1"/>
</dbReference>
<dbReference type="PROSITE" id="PS51194">
    <property type="entry name" value="HELICASE_CTER"/>
    <property type="match status" value="1"/>
</dbReference>
<evidence type="ECO:0000259" key="3">
    <source>
        <dbReference type="PROSITE" id="PS51192"/>
    </source>
</evidence>
<dbReference type="InterPro" id="IPR014001">
    <property type="entry name" value="Helicase_ATP-bd"/>
</dbReference>
<dbReference type="InterPro" id="IPR011545">
    <property type="entry name" value="DEAD/DEAH_box_helicase_dom"/>
</dbReference>
<dbReference type="PROSITE" id="PS51192">
    <property type="entry name" value="HELICASE_ATP_BIND_1"/>
    <property type="match status" value="1"/>
</dbReference>
<accession>A0A832YYC8</accession>
<dbReference type="InterPro" id="IPR027417">
    <property type="entry name" value="P-loop_NTPase"/>
</dbReference>
<comment type="caution">
    <text evidence="5">The sequence shown here is derived from an EMBL/GenBank/DDBJ whole genome shotgun (WGS) entry which is preliminary data.</text>
</comment>
<evidence type="ECO:0000313" key="5">
    <source>
        <dbReference type="EMBL" id="HIP57373.1"/>
    </source>
</evidence>
<proteinExistence type="predicted"/>
<evidence type="ECO:0000256" key="1">
    <source>
        <dbReference type="ARBA" id="ARBA00022741"/>
    </source>
</evidence>
<keyword evidence="5" id="KW-0378">Hydrolase</keyword>
<evidence type="ECO:0000313" key="6">
    <source>
        <dbReference type="Proteomes" id="UP000605805"/>
    </source>
</evidence>
<dbReference type="SMART" id="SM00490">
    <property type="entry name" value="HELICc"/>
    <property type="match status" value="1"/>
</dbReference>
<dbReference type="Pfam" id="PF00271">
    <property type="entry name" value="Helicase_C"/>
    <property type="match status" value="1"/>
</dbReference>
<keyword evidence="1" id="KW-0547">Nucleotide-binding</keyword>
<name>A0A832YYC8_9CREN</name>
<dbReference type="SMART" id="SM00487">
    <property type="entry name" value="DEXDc"/>
    <property type="match status" value="1"/>
</dbReference>
<dbReference type="EMBL" id="DQTV01000090">
    <property type="protein sequence ID" value="HIP57373.1"/>
    <property type="molecule type" value="Genomic_DNA"/>
</dbReference>
<organism evidence="5 6">
    <name type="scientific">Ignisphaera aggregans</name>
    <dbReference type="NCBI Taxonomy" id="334771"/>
    <lineage>
        <taxon>Archaea</taxon>
        <taxon>Thermoproteota</taxon>
        <taxon>Thermoprotei</taxon>
        <taxon>Desulfurococcales</taxon>
        <taxon>Desulfurococcaceae</taxon>
        <taxon>Ignisphaera</taxon>
    </lineage>
</organism>
<dbReference type="GO" id="GO:0003676">
    <property type="term" value="F:nucleic acid binding"/>
    <property type="evidence" value="ECO:0007669"/>
    <property type="project" value="InterPro"/>
</dbReference>
<dbReference type="AlphaFoldDB" id="A0A832YYC8"/>
<dbReference type="Pfam" id="PF00270">
    <property type="entry name" value="DEAD"/>
    <property type="match status" value="1"/>
</dbReference>
<dbReference type="GO" id="GO:0036297">
    <property type="term" value="P:interstrand cross-link repair"/>
    <property type="evidence" value="ECO:0007669"/>
    <property type="project" value="TreeGrafter"/>
</dbReference>
<dbReference type="GO" id="GO:0006289">
    <property type="term" value="P:nucleotide-excision repair"/>
    <property type="evidence" value="ECO:0007669"/>
    <property type="project" value="TreeGrafter"/>
</dbReference>
<feature type="domain" description="Helicase ATP-binding" evidence="3">
    <location>
        <begin position="65"/>
        <end position="252"/>
    </location>
</feature>
<dbReference type="GO" id="GO:0005524">
    <property type="term" value="F:ATP binding"/>
    <property type="evidence" value="ECO:0007669"/>
    <property type="project" value="UniProtKB-KW"/>
</dbReference>
<gene>
    <name evidence="5" type="ORF">EYH02_04825</name>
</gene>
<dbReference type="InterPro" id="IPR001650">
    <property type="entry name" value="Helicase_C-like"/>
</dbReference>
<keyword evidence="2" id="KW-0067">ATP-binding</keyword>
<sequence>MLRVNDTRRLLDREGYAYIAIEEEPQQPELSQYRFLDIVPELERGPSRAREVAKCYLYKHQLEALRALEEGKNVILIAGTGSGKTESWALYTLRHRARTLAIYPTLALAEDQFDRLKSYVKALGGYEVLKVDASIVDEYNKRFGVRARAKLGEELSRALIVVTNPAFLMADFKRFATRGTSWLSEFIRDVDLIVVDEIDFYGSSRATLLLVLIELIVRFIARKRPRIAVLGATLGNPSDVAKYLTEINGRATVIIRGKAMKVLNRWILIVGKNIATIRDIARKIVNERSDLAVYRPFVEDEELFLRYVHVIVEELRKLGYRVPEPAIEPEKIIAHYVLSDEDGVTLVFTPSIRSAERLAARIKALLPPELHHKVAVHHHLVPKNVRSEIEERLQRGEIKVAISVRTLLQGVDIGIAVRVVHYGLSPDIREIKQREGRKGRRPYIPFTESIVIPISSWDHELLSLGVKGIREFLELSIENVYIHPDNEFVKIFRALSKFLMRASLSNSELEVLKKHKLIRYSKGLVGATYVLSDKGKRVWQYLNFYEFGPPYGYPRYLVEDSRSVLLEPVSRRDVVEKLQPYTFDLSNEAMVQRIDRDGVHEVKLSELYKLASVDPNIDEALRNYNYIKRKWGEDADIVRDILTAKVQSRVSILLDIPSKGFGTLREVPLSVQWVIEGSKRIVVVKHGEIFAYYPKEVVELPAESSVYYEELTYGYIVELPPGIEPADAKLAAAIIRLGFRFSRYRTPFREIAISVVENSRSPVVIMVWEPEPSGLLESVDWREIAETIKKLGTSRLHYILLKAIDDDAALYLISKYGGVWSKPIEVALRVLDAIARTVSGVILSIRPLYPSKQAIAIFMSTLRTGTSTAYAFAAIGDRYSKTAVCESMHELPCGEVIEAFRDVLVHAYSSKTKPIILHYAQGDMLEAVAGEDDTARLLLHQLVEQGLVIDVSTELEKRLGFKPSITELVEEAARIVGSRLCEEISIAKELVRVHRNSDVLNRLAKYSEAIARAIFVIATGRLSIPMSGLKRG</sequence>
<feature type="domain" description="Helicase C-terminal" evidence="4">
    <location>
        <begin position="331"/>
        <end position="488"/>
    </location>
</feature>
<evidence type="ECO:0000259" key="4">
    <source>
        <dbReference type="PROSITE" id="PS51194"/>
    </source>
</evidence>